<name>A0A9K3KRE3_9STRA</name>
<comment type="caution">
    <text evidence="3">The sequence shown here is derived from an EMBL/GenBank/DDBJ whole genome shotgun (WGS) entry which is preliminary data.</text>
</comment>
<evidence type="ECO:0000259" key="2">
    <source>
        <dbReference type="Pfam" id="PF13843"/>
    </source>
</evidence>
<dbReference type="PANTHER" id="PTHR46599:SF3">
    <property type="entry name" value="PIGGYBAC TRANSPOSABLE ELEMENT-DERIVED PROTEIN 4"/>
    <property type="match status" value="1"/>
</dbReference>
<dbReference type="PANTHER" id="PTHR46599">
    <property type="entry name" value="PIGGYBAC TRANSPOSABLE ELEMENT-DERIVED PROTEIN 4"/>
    <property type="match status" value="1"/>
</dbReference>
<proteinExistence type="predicted"/>
<dbReference type="OrthoDB" id="121467at2759"/>
<dbReference type="Proteomes" id="UP000693970">
    <property type="component" value="Unassembled WGS sequence"/>
</dbReference>
<organism evidence="3 4">
    <name type="scientific">Nitzschia inconspicua</name>
    <dbReference type="NCBI Taxonomy" id="303405"/>
    <lineage>
        <taxon>Eukaryota</taxon>
        <taxon>Sar</taxon>
        <taxon>Stramenopiles</taxon>
        <taxon>Ochrophyta</taxon>
        <taxon>Bacillariophyta</taxon>
        <taxon>Bacillariophyceae</taxon>
        <taxon>Bacillariophycidae</taxon>
        <taxon>Bacillariales</taxon>
        <taxon>Bacillariaceae</taxon>
        <taxon>Nitzschia</taxon>
    </lineage>
</organism>
<reference evidence="3" key="1">
    <citation type="journal article" date="2021" name="Sci. Rep.">
        <title>Diploid genomic architecture of Nitzschia inconspicua, an elite biomass production diatom.</title>
        <authorList>
            <person name="Oliver A."/>
            <person name="Podell S."/>
            <person name="Pinowska A."/>
            <person name="Traller J.C."/>
            <person name="Smith S.R."/>
            <person name="McClure R."/>
            <person name="Beliaev A."/>
            <person name="Bohutskyi P."/>
            <person name="Hill E.A."/>
            <person name="Rabines A."/>
            <person name="Zheng H."/>
            <person name="Allen L.Z."/>
            <person name="Kuo A."/>
            <person name="Grigoriev I.V."/>
            <person name="Allen A.E."/>
            <person name="Hazlebeck D."/>
            <person name="Allen E.E."/>
        </authorList>
    </citation>
    <scope>NUCLEOTIDE SEQUENCE</scope>
    <source>
        <strain evidence="3">Hildebrandi</strain>
    </source>
</reference>
<accession>A0A9K3KRE3</accession>
<reference evidence="3" key="2">
    <citation type="submission" date="2021-04" db="EMBL/GenBank/DDBJ databases">
        <authorList>
            <person name="Podell S."/>
        </authorList>
    </citation>
    <scope>NUCLEOTIDE SEQUENCE</scope>
    <source>
        <strain evidence="3">Hildebrandi</strain>
    </source>
</reference>
<sequence>MPTVDVDQRRVVGARVKAKAVHVTSESEAARRMCSCRCAGGRKSAACARRITKRAHWNQQLDNPTGTNTHNASVASPGAFAGNNQGAVNVYPVAPMLDPRPVRQICHGTEWRESDPDTLLEVNGPVPHRLWSVRTTIAGETIGPGDDIQQRLSRLDYFLLMFPPSQLTLMHLLMNEEIQKINTLTPATHQAMTKGELLKFFGVIILCTKFEFGNRASLWSRTAKFKYIPAPCFGGTRMSRTRFDLLFRCLRCSYQPAFRPIGMAHETFRWMLVDDFVDSFNKIKPEAGCEVQNAADGESGVILRLKLVKTELEARKDDGLTLGTRVAKYLVEPWARTDRIVCGDSFFASVATAKELKSMGLRFIGVVKNASSHYPMTWLSSLELSNRGDHKGLVHLDNDGNPDMMAFVWVDRERRYFISTCSSLVEGDPHVRNRWRQGDDMEAEPEREELTVPTPKGATGTSETQSEFYSWLAEELIDNSYDKGPIRRSTGSVTEASPPQHLFDSRTGAGRSGIQAHLTPTKRKRKVKGVIMQKQFYQGQCVVCAKLHQFTLSTDFHNQPISNNDKNILIHRISTNHNDTAMDNNIHINQYDSMSSTGSETPSPGAAGLTSLHFTPPIPRLMYVAGPNPDTANHSPPDVENTDVVTEAPTVAVDTPYNPEQVAVIEEIAEEASSMFCVGATFQSSGELRDAVRKFAHKKGFSVTSFGNRFSCSRCAEAPCYRAKRLKKQQQTAPEKRRKRNTTRVGCSFQVSYTHLNRKEKRADQPIRINASTCYRHSNGCFPSSSQLSIEKRKAGAVTAAVNEYPVNKVAQWILTNCNARRRKKHILSCLQKPVQGLSQHSYDYEFIAISTAIAIAILPPLLVACHHTSQIYSAAIVCGIGESQHEGHLPRNAIDMATRKRIVQAAATDFQKISANHNIGPGKTAAMVEGEFGLHLTRLQVAQMQQMAKFADDLNSTDELEEYKHLDSDTDRISAYL</sequence>
<gene>
    <name evidence="3" type="ORF">IV203_016564</name>
</gene>
<feature type="region of interest" description="Disordered" evidence="1">
    <location>
        <begin position="435"/>
        <end position="464"/>
    </location>
</feature>
<feature type="domain" description="PiggyBac transposable element-derived protein" evidence="2">
    <location>
        <begin position="156"/>
        <end position="260"/>
    </location>
</feature>
<dbReference type="InterPro" id="IPR029526">
    <property type="entry name" value="PGBD"/>
</dbReference>
<feature type="region of interest" description="Disordered" evidence="1">
    <location>
        <begin position="482"/>
        <end position="522"/>
    </location>
</feature>
<evidence type="ECO:0000313" key="3">
    <source>
        <dbReference type="EMBL" id="KAG7347859.1"/>
    </source>
</evidence>
<dbReference type="Pfam" id="PF13843">
    <property type="entry name" value="DDE_Tnp_1_7"/>
    <property type="match status" value="2"/>
</dbReference>
<protein>
    <submittedName>
        <fullName evidence="3">Transposase IS4</fullName>
    </submittedName>
</protein>
<feature type="domain" description="PiggyBac transposable element-derived protein" evidence="2">
    <location>
        <begin position="287"/>
        <end position="436"/>
    </location>
</feature>
<dbReference type="AlphaFoldDB" id="A0A9K3KRE3"/>
<evidence type="ECO:0000256" key="1">
    <source>
        <dbReference type="SAM" id="MobiDB-lite"/>
    </source>
</evidence>
<dbReference type="EMBL" id="JAGRRH010000020">
    <property type="protein sequence ID" value="KAG7347859.1"/>
    <property type="molecule type" value="Genomic_DNA"/>
</dbReference>
<evidence type="ECO:0000313" key="4">
    <source>
        <dbReference type="Proteomes" id="UP000693970"/>
    </source>
</evidence>
<keyword evidence="4" id="KW-1185">Reference proteome</keyword>